<keyword evidence="6" id="KW-1185">Reference proteome</keyword>
<keyword evidence="1 4" id="KW-0963">Cytoplasm</keyword>
<reference evidence="5 6" key="1">
    <citation type="submission" date="2021-03" db="EMBL/GenBank/DDBJ databases">
        <title>Human Oral Microbial Genomes.</title>
        <authorList>
            <person name="Johnston C.D."/>
            <person name="Chen T."/>
            <person name="Dewhirst F.E."/>
        </authorList>
    </citation>
    <scope>NUCLEOTIDE SEQUENCE [LARGE SCALE GENOMIC DNA]</scope>
    <source>
        <strain evidence="5 6">DSMZ 100122</strain>
    </source>
</reference>
<dbReference type="HAMAP" id="MF_00688">
    <property type="entry name" value="Leu_Phe_trans"/>
    <property type="match status" value="1"/>
</dbReference>
<comment type="catalytic activity">
    <reaction evidence="4">
        <text>L-phenylalanyl-tRNA(Phe) + an N-terminal L-alpha-aminoacyl-[protein] = an N-terminal L-phenylalanyl-L-alpha-aminoacyl-[protein] + tRNA(Phe)</text>
        <dbReference type="Rhea" id="RHEA:43632"/>
        <dbReference type="Rhea" id="RHEA-COMP:9668"/>
        <dbReference type="Rhea" id="RHEA-COMP:9699"/>
        <dbReference type="Rhea" id="RHEA-COMP:10636"/>
        <dbReference type="Rhea" id="RHEA-COMP:10637"/>
        <dbReference type="ChEBI" id="CHEBI:78442"/>
        <dbReference type="ChEBI" id="CHEBI:78531"/>
        <dbReference type="ChEBI" id="CHEBI:78597"/>
        <dbReference type="ChEBI" id="CHEBI:83561"/>
        <dbReference type="EC" id="2.3.2.6"/>
    </reaction>
</comment>
<dbReference type="PANTHER" id="PTHR30098:SF2">
    <property type="entry name" value="LEUCYL_PHENYLALANYL-TRNA--PROTEIN TRANSFERASE"/>
    <property type="match status" value="1"/>
</dbReference>
<keyword evidence="2 4" id="KW-0808">Transferase</keyword>
<comment type="function">
    <text evidence="4">Functions in the N-end rule pathway of protein degradation where it conjugates Leu, Phe and, less efficiently, Met from aminoacyl-tRNAs to the N-termini of proteins containing an N-terminal arginine or lysine.</text>
</comment>
<dbReference type="InterPro" id="IPR004616">
    <property type="entry name" value="Leu/Phe-tRNA_Trfase"/>
</dbReference>
<comment type="similarity">
    <text evidence="4">Belongs to the L/F-transferase family.</text>
</comment>
<dbReference type="Gene3D" id="3.30.70.3550">
    <property type="entry name" value="Leucyl/phenylalanyl-tRNA-protein transferase, N-terminal domain"/>
    <property type="match status" value="1"/>
</dbReference>
<dbReference type="Gene3D" id="3.40.630.70">
    <property type="entry name" value="Leucyl/phenylalanyl-tRNA-protein transferase, C-terminal domain"/>
    <property type="match status" value="1"/>
</dbReference>
<dbReference type="InterPro" id="IPR042221">
    <property type="entry name" value="Leu/Phe-tRNA_Trfase_N"/>
</dbReference>
<sequence>MPRKTSTVLRRQGEPGSCKTGPVLDNVFGSPDAWPDSDLIGYSEEFDPALALVAYRCGVFPMPVEQWMGWWSPLRRAVLPSGGLRVTRSLRKMAARYTTTVDRAFPDVLAACADPGRPDGWIDDRIAFAYTALHQAGYVHSVETWDAQGRLVGGLYGVHQAGMFAGESMFHHPELGRDASKVALLRLVAELARARVGLLDVQWLTPHLASLGVVELPRRDYLAQLDLALDAEHRNTWPSAERWDSQRLLASQQHS</sequence>
<dbReference type="EC" id="2.3.2.6" evidence="4"/>
<dbReference type="GO" id="GO:0008914">
    <property type="term" value="F:leucyl-tRNA--protein transferase activity"/>
    <property type="evidence" value="ECO:0007669"/>
    <property type="project" value="UniProtKB-EC"/>
</dbReference>
<gene>
    <name evidence="4" type="primary">aat</name>
    <name evidence="5" type="ORF">J5A65_02245</name>
</gene>
<evidence type="ECO:0000256" key="4">
    <source>
        <dbReference type="HAMAP-Rule" id="MF_00688"/>
    </source>
</evidence>
<organism evidence="5 6">
    <name type="scientific">Arachnia rubra</name>
    <dbReference type="NCBI Taxonomy" id="1547448"/>
    <lineage>
        <taxon>Bacteria</taxon>
        <taxon>Bacillati</taxon>
        <taxon>Actinomycetota</taxon>
        <taxon>Actinomycetes</taxon>
        <taxon>Propionibacteriales</taxon>
        <taxon>Propionibacteriaceae</taxon>
        <taxon>Arachnia</taxon>
    </lineage>
</organism>
<evidence type="ECO:0000256" key="3">
    <source>
        <dbReference type="ARBA" id="ARBA00023315"/>
    </source>
</evidence>
<dbReference type="EMBL" id="CP072384">
    <property type="protein sequence ID" value="QUC08590.1"/>
    <property type="molecule type" value="Genomic_DNA"/>
</dbReference>
<name>A0ABX7Y5V1_9ACTN</name>
<keyword evidence="3 4" id="KW-0012">Acyltransferase</keyword>
<dbReference type="InterPro" id="IPR016181">
    <property type="entry name" value="Acyl_CoA_acyltransferase"/>
</dbReference>
<comment type="catalytic activity">
    <reaction evidence="4">
        <text>N-terminal L-arginyl-[protein] + L-leucyl-tRNA(Leu) = N-terminal L-leucyl-L-arginyl-[protein] + tRNA(Leu) + H(+)</text>
        <dbReference type="Rhea" id="RHEA:50416"/>
        <dbReference type="Rhea" id="RHEA-COMP:9613"/>
        <dbReference type="Rhea" id="RHEA-COMP:9622"/>
        <dbReference type="Rhea" id="RHEA-COMP:12672"/>
        <dbReference type="Rhea" id="RHEA-COMP:12673"/>
        <dbReference type="ChEBI" id="CHEBI:15378"/>
        <dbReference type="ChEBI" id="CHEBI:64719"/>
        <dbReference type="ChEBI" id="CHEBI:78442"/>
        <dbReference type="ChEBI" id="CHEBI:78494"/>
        <dbReference type="ChEBI" id="CHEBI:133044"/>
        <dbReference type="EC" id="2.3.2.6"/>
    </reaction>
</comment>
<accession>A0ABX7Y5V1</accession>
<proteinExistence type="inferred from homology"/>
<dbReference type="PANTHER" id="PTHR30098">
    <property type="entry name" value="LEUCYL/PHENYLALANYL-TRNA--PROTEIN TRANSFERASE"/>
    <property type="match status" value="1"/>
</dbReference>
<evidence type="ECO:0000313" key="6">
    <source>
        <dbReference type="Proteomes" id="UP000678513"/>
    </source>
</evidence>
<dbReference type="InterPro" id="IPR042203">
    <property type="entry name" value="Leu/Phe-tRNA_Trfase_C"/>
</dbReference>
<evidence type="ECO:0000313" key="5">
    <source>
        <dbReference type="EMBL" id="QUC08590.1"/>
    </source>
</evidence>
<dbReference type="Pfam" id="PF03588">
    <property type="entry name" value="Leu_Phe_trans"/>
    <property type="match status" value="1"/>
</dbReference>
<dbReference type="NCBIfam" id="TIGR00667">
    <property type="entry name" value="aat"/>
    <property type="match status" value="1"/>
</dbReference>
<protein>
    <recommendedName>
        <fullName evidence="4">Leucyl/phenylalanyl-tRNA--protein transferase</fullName>
        <ecNumber evidence="4">2.3.2.6</ecNumber>
    </recommendedName>
    <alternativeName>
        <fullName evidence="4">L/F-transferase</fullName>
    </alternativeName>
    <alternativeName>
        <fullName evidence="4">Leucyltransferase</fullName>
    </alternativeName>
    <alternativeName>
        <fullName evidence="4">Phenyalanyltransferase</fullName>
    </alternativeName>
</protein>
<dbReference type="SUPFAM" id="SSF55729">
    <property type="entry name" value="Acyl-CoA N-acyltransferases (Nat)"/>
    <property type="match status" value="1"/>
</dbReference>
<comment type="catalytic activity">
    <reaction evidence="4">
        <text>N-terminal L-lysyl-[protein] + L-leucyl-tRNA(Leu) = N-terminal L-leucyl-L-lysyl-[protein] + tRNA(Leu) + H(+)</text>
        <dbReference type="Rhea" id="RHEA:12340"/>
        <dbReference type="Rhea" id="RHEA-COMP:9613"/>
        <dbReference type="Rhea" id="RHEA-COMP:9622"/>
        <dbReference type="Rhea" id="RHEA-COMP:12670"/>
        <dbReference type="Rhea" id="RHEA-COMP:12671"/>
        <dbReference type="ChEBI" id="CHEBI:15378"/>
        <dbReference type="ChEBI" id="CHEBI:65249"/>
        <dbReference type="ChEBI" id="CHEBI:78442"/>
        <dbReference type="ChEBI" id="CHEBI:78494"/>
        <dbReference type="ChEBI" id="CHEBI:133043"/>
        <dbReference type="EC" id="2.3.2.6"/>
    </reaction>
</comment>
<dbReference type="Proteomes" id="UP000678513">
    <property type="component" value="Chromosome"/>
</dbReference>
<comment type="subcellular location">
    <subcellularLocation>
        <location evidence="4">Cytoplasm</location>
    </subcellularLocation>
</comment>
<evidence type="ECO:0000256" key="1">
    <source>
        <dbReference type="ARBA" id="ARBA00022490"/>
    </source>
</evidence>
<evidence type="ECO:0000256" key="2">
    <source>
        <dbReference type="ARBA" id="ARBA00022679"/>
    </source>
</evidence>